<sequence length="551" mass="58014">MKRREQSQTEQLRKALAEREAQLQEAQARLAALEGSTSLQVGRALAGAARRPARGLVNLPRELYRLWRDSSSRSAGSTPKQRVRSPEPVRSYETERQEARLLAGQPAFKDERVVIAGVFSAVARAAVEPYARLVPLRPHDVQIVFDSADVDAVMVTASAAQPGNLWAHVGDPAAVDRTRALRWVLDAAAARGVATILVCDAPAPPALAGLGFDYVHQGDLGVPLHRYNPIAAPEDRAATLLRVSGAAPYCHPLVAESKGGVRADARWEELPELLRAAAVAVVDTPTLADQALACGTRALLAGTAPGPGLPDTAARTAADEADFIQAVAEGPLSPAELRLALRTLFLTRATPVVLADLLERVSLPAGGGSATQPLAGRATTVLACPFDDTESLALADDMFRQQHPPAEVVVPDSRAAFAGIQRLKDRGIPVRTVATAPEDRWSAAEWAQLAAAATTPWTALWDQPAGEFFLADALCAAECSGADAVGPAVDPAASGADYVFVSAVRPVLARRELVRKGLPPQQWSRHGARLLALSAAGPAASSPVPEHTPGG</sequence>
<evidence type="ECO:0000256" key="2">
    <source>
        <dbReference type="SAM" id="MobiDB-lite"/>
    </source>
</evidence>
<gene>
    <name evidence="3" type="ordered locus">Tfu_2528</name>
</gene>
<evidence type="ECO:0000256" key="1">
    <source>
        <dbReference type="SAM" id="Coils"/>
    </source>
</evidence>
<dbReference type="EMBL" id="CP000088">
    <property type="protein sequence ID" value="AAZ56561.1"/>
    <property type="molecule type" value="Genomic_DNA"/>
</dbReference>
<proteinExistence type="predicted"/>
<organism evidence="3">
    <name type="scientific">Thermobifida fusca (strain YX)</name>
    <dbReference type="NCBI Taxonomy" id="269800"/>
    <lineage>
        <taxon>Bacteria</taxon>
        <taxon>Bacillati</taxon>
        <taxon>Actinomycetota</taxon>
        <taxon>Actinomycetes</taxon>
        <taxon>Streptosporangiales</taxon>
        <taxon>Nocardiopsidaceae</taxon>
        <taxon>Thermobifida</taxon>
    </lineage>
</organism>
<keyword evidence="1" id="KW-0175">Coiled coil</keyword>
<dbReference type="AlphaFoldDB" id="Q47LW1"/>
<feature type="compositionally biased region" description="Basic and acidic residues" evidence="2">
    <location>
        <begin position="84"/>
        <end position="96"/>
    </location>
</feature>
<dbReference type="HOGENOM" id="CLU_467571_0_0_11"/>
<protein>
    <submittedName>
        <fullName evidence="3">Uncharacterized protein</fullName>
    </submittedName>
</protein>
<accession>Q47LW1</accession>
<dbReference type="RefSeq" id="WP_011292951.1">
    <property type="nucleotide sequence ID" value="NC_007333.1"/>
</dbReference>
<dbReference type="eggNOG" id="ENOG503409U">
    <property type="taxonomic scope" value="Bacteria"/>
</dbReference>
<dbReference type="KEGG" id="tfu:Tfu_2528"/>
<feature type="region of interest" description="Disordered" evidence="2">
    <location>
        <begin position="70"/>
        <end position="96"/>
    </location>
</feature>
<reference evidence="3" key="1">
    <citation type="submission" date="2005-07" db="EMBL/GenBank/DDBJ databases">
        <title>Complete sequence of Thermobifida fusca YX.</title>
        <authorList>
            <consortium name="US DOE Joint Genome Institute"/>
            <person name="Copeland A."/>
            <person name="Lucas S."/>
            <person name="Lapidus A."/>
            <person name="Barry K."/>
            <person name="Detter J.C."/>
            <person name="Glavina T."/>
            <person name="Hammon N."/>
            <person name="Israni S."/>
            <person name="Pitluck S."/>
            <person name="Di Bartolo G."/>
            <person name="Chain P."/>
            <person name="Schmutz J."/>
            <person name="Larimer F."/>
            <person name="Land M."/>
            <person name="Lykidis A."/>
            <person name="Richardson P."/>
        </authorList>
    </citation>
    <scope>NUCLEOTIDE SEQUENCE</scope>
    <source>
        <strain evidence="3">YX</strain>
    </source>
</reference>
<evidence type="ECO:0000313" key="3">
    <source>
        <dbReference type="EMBL" id="AAZ56561.1"/>
    </source>
</evidence>
<name>Q47LW1_THEFY</name>
<feature type="coiled-coil region" evidence="1">
    <location>
        <begin position="2"/>
        <end position="36"/>
    </location>
</feature>
<dbReference type="OrthoDB" id="3915723at2"/>